<evidence type="ECO:0000313" key="1">
    <source>
        <dbReference type="EMBL" id="CAB1277229.1"/>
    </source>
</evidence>
<accession>A0A7G1QBI3</accession>
<evidence type="ECO:0000313" key="2">
    <source>
        <dbReference type="Proteomes" id="UP000516072"/>
    </source>
</evidence>
<dbReference type="AlphaFoldDB" id="A0A7G1QBI3"/>
<organism evidence="1 2">
    <name type="scientific">Candidatus Nitrosacidococcus tergens</name>
    <dbReference type="NCBI Taxonomy" id="553981"/>
    <lineage>
        <taxon>Bacteria</taxon>
        <taxon>Pseudomonadati</taxon>
        <taxon>Pseudomonadota</taxon>
        <taxon>Gammaproteobacteria</taxon>
        <taxon>Chromatiales</taxon>
        <taxon>Chromatiaceae</taxon>
        <taxon>Candidatus Nitrosacidococcus</taxon>
    </lineage>
</organism>
<gene>
    <name evidence="1" type="ORF">NSCAC_1566</name>
</gene>
<dbReference type="KEGG" id="ntg:NSCAC_1566"/>
<reference evidence="1 2" key="1">
    <citation type="submission" date="2020-03" db="EMBL/GenBank/DDBJ databases">
        <authorList>
            <person name="Picone N."/>
        </authorList>
    </citation>
    <scope>NUCLEOTIDE SEQUENCE [LARGE SCALE GENOMIC DNA]</scope>
    <source>
        <strain evidence="1">NSCAC1</strain>
    </source>
</reference>
<keyword evidence="2" id="KW-1185">Reference proteome</keyword>
<dbReference type="EMBL" id="LR778175">
    <property type="protein sequence ID" value="CAB1277229.1"/>
    <property type="molecule type" value="Genomic_DNA"/>
</dbReference>
<name>A0A7G1QBI3_9GAMM</name>
<sequence>MQNLCLKATQSVIAISEPNSSSLIGISPILSFIGFTKFSTRYNNLRYLYF</sequence>
<dbReference type="Proteomes" id="UP000516072">
    <property type="component" value="Chromosome"/>
</dbReference>
<proteinExistence type="predicted"/>
<protein>
    <submittedName>
        <fullName evidence="1">Uncharacterized protein</fullName>
    </submittedName>
</protein>